<keyword evidence="9" id="KW-1185">Reference proteome</keyword>
<dbReference type="Proteomes" id="UP001216510">
    <property type="component" value="Chromosome"/>
</dbReference>
<comment type="subcellular location">
    <subcellularLocation>
        <location evidence="1 6">Bacterial flagellum basal body</location>
    </subcellularLocation>
</comment>
<sequence length="123" mass="13123">MSFIDQSTVGLLSMALDATALRQRAIAQNIANANTPGYQRIGVSFETHLGALQNTLKQGGTPSLASLRDLRPMLEPVGKPGDPVALDMEVAALSDNTLQQQALLKVLNKHMSLLSTAVNEGKR</sequence>
<dbReference type="PIRSF" id="PIRSF002889">
    <property type="entry name" value="Rod_FlgB"/>
    <property type="match status" value="1"/>
</dbReference>
<evidence type="ECO:0000256" key="5">
    <source>
        <dbReference type="ARBA" id="ARBA00024934"/>
    </source>
</evidence>
<evidence type="ECO:0000256" key="2">
    <source>
        <dbReference type="ARBA" id="ARBA00009677"/>
    </source>
</evidence>
<evidence type="ECO:0000259" key="7">
    <source>
        <dbReference type="Pfam" id="PF00460"/>
    </source>
</evidence>
<evidence type="ECO:0000313" key="8">
    <source>
        <dbReference type="EMBL" id="WEF32845.1"/>
    </source>
</evidence>
<comment type="similarity">
    <text evidence="2 6">Belongs to the flagella basal body rod proteins family.</text>
</comment>
<feature type="domain" description="Flagellar basal body rod protein N-terminal" evidence="7">
    <location>
        <begin position="15"/>
        <end position="39"/>
    </location>
</feature>
<protein>
    <recommendedName>
        <fullName evidence="3 6">Flagellar basal body rod protein FlgB</fullName>
    </recommendedName>
</protein>
<proteinExistence type="inferred from homology"/>
<keyword evidence="8" id="KW-0966">Cell projection</keyword>
<comment type="function">
    <text evidence="5 6">Structural component of flagellum, the bacterial motility apparatus. Part of the rod structure of flagellar basal body.</text>
</comment>
<organism evidence="8 9">
    <name type="scientific">Pseudoduganella chitinolytica</name>
    <dbReference type="NCBI Taxonomy" id="34070"/>
    <lineage>
        <taxon>Bacteria</taxon>
        <taxon>Pseudomonadati</taxon>
        <taxon>Pseudomonadota</taxon>
        <taxon>Betaproteobacteria</taxon>
        <taxon>Burkholderiales</taxon>
        <taxon>Oxalobacteraceae</taxon>
        <taxon>Telluria group</taxon>
        <taxon>Pseudoduganella</taxon>
    </lineage>
</organism>
<evidence type="ECO:0000313" key="9">
    <source>
        <dbReference type="Proteomes" id="UP001216510"/>
    </source>
</evidence>
<dbReference type="InterPro" id="IPR001444">
    <property type="entry name" value="Flag_bb_rod_N"/>
</dbReference>
<keyword evidence="8" id="KW-0282">Flagellum</keyword>
<keyword evidence="4 6" id="KW-0975">Bacterial flagellum</keyword>
<dbReference type="EMBL" id="CP119083">
    <property type="protein sequence ID" value="WEF32845.1"/>
    <property type="molecule type" value="Genomic_DNA"/>
</dbReference>
<evidence type="ECO:0000256" key="4">
    <source>
        <dbReference type="ARBA" id="ARBA00023143"/>
    </source>
</evidence>
<gene>
    <name evidence="8" type="primary">flgB</name>
    <name evidence="8" type="ORF">PX653_26190</name>
</gene>
<accession>A0ABY8BAK1</accession>
<name>A0ABY8BAK1_9BURK</name>
<comment type="subunit">
    <text evidence="6">The basal body constitutes a major portion of the flagellar organelle and consists of a number of rings mounted on a central rod.</text>
</comment>
<dbReference type="NCBIfam" id="TIGR01396">
    <property type="entry name" value="FlgB"/>
    <property type="match status" value="1"/>
</dbReference>
<dbReference type="Pfam" id="PF00460">
    <property type="entry name" value="Flg_bb_rod"/>
    <property type="match status" value="1"/>
</dbReference>
<dbReference type="RefSeq" id="WP_277415561.1">
    <property type="nucleotide sequence ID" value="NZ_CP119083.1"/>
</dbReference>
<reference evidence="8 9" key="1">
    <citation type="submission" date="2023-02" db="EMBL/GenBank/DDBJ databases">
        <title>Gemone sequence of Telluria chitinolytica ACM 3522T.</title>
        <authorList>
            <person name="Frediansyah A."/>
            <person name="Miess H."/>
            <person name="Gross H."/>
        </authorList>
    </citation>
    <scope>NUCLEOTIDE SEQUENCE [LARGE SCALE GENOMIC DNA]</scope>
    <source>
        <strain evidence="8 9">ACM 3522</strain>
    </source>
</reference>
<keyword evidence="8" id="KW-0969">Cilium</keyword>
<evidence type="ECO:0000256" key="1">
    <source>
        <dbReference type="ARBA" id="ARBA00004117"/>
    </source>
</evidence>
<evidence type="ECO:0000256" key="6">
    <source>
        <dbReference type="PIRNR" id="PIRNR002889"/>
    </source>
</evidence>
<dbReference type="InterPro" id="IPR006300">
    <property type="entry name" value="FlgB"/>
</dbReference>
<evidence type="ECO:0000256" key="3">
    <source>
        <dbReference type="ARBA" id="ARBA00014376"/>
    </source>
</evidence>